<sequence>MSRPAPPTNDLSATTTVPLVVAATALASSASAGVPFAVALAGGVGAFLLSVLACATTPVA</sequence>
<comment type="caution">
    <text evidence="2">The sequence shown here is derived from an EMBL/GenBank/DDBJ whole genome shotgun (WGS) entry which is preliminary data.</text>
</comment>
<evidence type="ECO:0000313" key="3">
    <source>
        <dbReference type="Proteomes" id="UP001596099"/>
    </source>
</evidence>
<accession>A0ABD5RUT5</accession>
<keyword evidence="1" id="KW-0472">Membrane</keyword>
<protein>
    <submittedName>
        <fullName evidence="2">Uncharacterized protein</fullName>
    </submittedName>
</protein>
<feature type="transmembrane region" description="Helical" evidence="1">
    <location>
        <begin position="37"/>
        <end position="59"/>
    </location>
</feature>
<keyword evidence="1" id="KW-1133">Transmembrane helix</keyword>
<dbReference type="Proteomes" id="UP001596099">
    <property type="component" value="Unassembled WGS sequence"/>
</dbReference>
<evidence type="ECO:0000313" key="2">
    <source>
        <dbReference type="EMBL" id="MFC5973890.1"/>
    </source>
</evidence>
<name>A0ABD5RUT5_9EURY</name>
<dbReference type="RefSeq" id="WP_247421667.1">
    <property type="nucleotide sequence ID" value="NZ_JALLGW010000006.1"/>
</dbReference>
<keyword evidence="1" id="KW-0812">Transmembrane</keyword>
<proteinExistence type="predicted"/>
<keyword evidence="3" id="KW-1185">Reference proteome</keyword>
<gene>
    <name evidence="2" type="ORF">ACFPYI_21410</name>
</gene>
<dbReference type="EMBL" id="JBHSQH010000008">
    <property type="protein sequence ID" value="MFC5973890.1"/>
    <property type="molecule type" value="Genomic_DNA"/>
</dbReference>
<evidence type="ECO:0000256" key="1">
    <source>
        <dbReference type="SAM" id="Phobius"/>
    </source>
</evidence>
<organism evidence="2 3">
    <name type="scientific">Halomarina salina</name>
    <dbReference type="NCBI Taxonomy" id="1872699"/>
    <lineage>
        <taxon>Archaea</taxon>
        <taxon>Methanobacteriati</taxon>
        <taxon>Methanobacteriota</taxon>
        <taxon>Stenosarchaea group</taxon>
        <taxon>Halobacteria</taxon>
        <taxon>Halobacteriales</taxon>
        <taxon>Natronomonadaceae</taxon>
        <taxon>Halomarina</taxon>
    </lineage>
</organism>
<dbReference type="AlphaFoldDB" id="A0ABD5RUT5"/>
<reference evidence="2 3" key="1">
    <citation type="journal article" date="2019" name="Int. J. Syst. Evol. Microbiol.">
        <title>The Global Catalogue of Microorganisms (GCM) 10K type strain sequencing project: providing services to taxonomists for standard genome sequencing and annotation.</title>
        <authorList>
            <consortium name="The Broad Institute Genomics Platform"/>
            <consortium name="The Broad Institute Genome Sequencing Center for Infectious Disease"/>
            <person name="Wu L."/>
            <person name="Ma J."/>
        </authorList>
    </citation>
    <scope>NUCLEOTIDE SEQUENCE [LARGE SCALE GENOMIC DNA]</scope>
    <source>
        <strain evidence="2 3">CGMCC 1.12543</strain>
    </source>
</reference>